<gene>
    <name evidence="2" type="ORF">PILCRDRAFT_246527</name>
</gene>
<feature type="transmembrane region" description="Helical" evidence="1">
    <location>
        <begin position="86"/>
        <end position="104"/>
    </location>
</feature>
<keyword evidence="1" id="KW-0812">Transmembrane</keyword>
<evidence type="ECO:0000313" key="2">
    <source>
        <dbReference type="EMBL" id="KIM88972.1"/>
    </source>
</evidence>
<keyword evidence="1" id="KW-1133">Transmembrane helix</keyword>
<evidence type="ECO:0000313" key="3">
    <source>
        <dbReference type="Proteomes" id="UP000054166"/>
    </source>
</evidence>
<protein>
    <submittedName>
        <fullName evidence="2">Uncharacterized protein</fullName>
    </submittedName>
</protein>
<dbReference type="EMBL" id="KN832976">
    <property type="protein sequence ID" value="KIM88972.1"/>
    <property type="molecule type" value="Genomic_DNA"/>
</dbReference>
<name>A0A0C3CGT8_PILCF</name>
<dbReference type="HOGENOM" id="CLU_2237596_0_0_1"/>
<dbReference type="Proteomes" id="UP000054166">
    <property type="component" value="Unassembled WGS sequence"/>
</dbReference>
<evidence type="ECO:0000256" key="1">
    <source>
        <dbReference type="SAM" id="Phobius"/>
    </source>
</evidence>
<reference evidence="2 3" key="1">
    <citation type="submission" date="2014-04" db="EMBL/GenBank/DDBJ databases">
        <authorList>
            <consortium name="DOE Joint Genome Institute"/>
            <person name="Kuo A."/>
            <person name="Tarkka M."/>
            <person name="Buscot F."/>
            <person name="Kohler A."/>
            <person name="Nagy L.G."/>
            <person name="Floudas D."/>
            <person name="Copeland A."/>
            <person name="Barry K.W."/>
            <person name="Cichocki N."/>
            <person name="Veneault-Fourrey C."/>
            <person name="LaButti K."/>
            <person name="Lindquist E.A."/>
            <person name="Lipzen A."/>
            <person name="Lundell T."/>
            <person name="Morin E."/>
            <person name="Murat C."/>
            <person name="Sun H."/>
            <person name="Tunlid A."/>
            <person name="Henrissat B."/>
            <person name="Grigoriev I.V."/>
            <person name="Hibbett D.S."/>
            <person name="Martin F."/>
            <person name="Nordberg H.P."/>
            <person name="Cantor M.N."/>
            <person name="Hua S.X."/>
        </authorList>
    </citation>
    <scope>NUCLEOTIDE SEQUENCE [LARGE SCALE GENOMIC DNA]</scope>
    <source>
        <strain evidence="2 3">F 1598</strain>
    </source>
</reference>
<dbReference type="InParanoid" id="A0A0C3CGT8"/>
<dbReference type="AlphaFoldDB" id="A0A0C3CGT8"/>
<reference evidence="3" key="2">
    <citation type="submission" date="2015-01" db="EMBL/GenBank/DDBJ databases">
        <title>Evolutionary Origins and Diversification of the Mycorrhizal Mutualists.</title>
        <authorList>
            <consortium name="DOE Joint Genome Institute"/>
            <consortium name="Mycorrhizal Genomics Consortium"/>
            <person name="Kohler A."/>
            <person name="Kuo A."/>
            <person name="Nagy L.G."/>
            <person name="Floudas D."/>
            <person name="Copeland A."/>
            <person name="Barry K.W."/>
            <person name="Cichocki N."/>
            <person name="Veneault-Fourrey C."/>
            <person name="LaButti K."/>
            <person name="Lindquist E.A."/>
            <person name="Lipzen A."/>
            <person name="Lundell T."/>
            <person name="Morin E."/>
            <person name="Murat C."/>
            <person name="Riley R."/>
            <person name="Ohm R."/>
            <person name="Sun H."/>
            <person name="Tunlid A."/>
            <person name="Henrissat B."/>
            <person name="Grigoriev I.V."/>
            <person name="Hibbett D.S."/>
            <person name="Martin F."/>
        </authorList>
    </citation>
    <scope>NUCLEOTIDE SEQUENCE [LARGE SCALE GENOMIC DNA]</scope>
    <source>
        <strain evidence="3">F 1598</strain>
    </source>
</reference>
<organism evidence="2 3">
    <name type="scientific">Piloderma croceum (strain F 1598)</name>
    <dbReference type="NCBI Taxonomy" id="765440"/>
    <lineage>
        <taxon>Eukaryota</taxon>
        <taxon>Fungi</taxon>
        <taxon>Dikarya</taxon>
        <taxon>Basidiomycota</taxon>
        <taxon>Agaricomycotina</taxon>
        <taxon>Agaricomycetes</taxon>
        <taxon>Agaricomycetidae</taxon>
        <taxon>Atheliales</taxon>
        <taxon>Atheliaceae</taxon>
        <taxon>Piloderma</taxon>
    </lineage>
</organism>
<keyword evidence="1" id="KW-0472">Membrane</keyword>
<proteinExistence type="predicted"/>
<keyword evidence="3" id="KW-1185">Reference proteome</keyword>
<accession>A0A0C3CGT8</accession>
<sequence>MTRRVSLCVHRLGLSQRSQMHAKAAAEVIDSAESPTVNSSSWSRAGNIESQVRINAVTSCKGGGSARIGRYPKADAANRIVQIWNAFFRFFLSVITVLIVALSHR</sequence>